<dbReference type="Gene3D" id="2.30.30.140">
    <property type="match status" value="1"/>
</dbReference>
<evidence type="ECO:0000313" key="4">
    <source>
        <dbReference type="Proteomes" id="UP001489004"/>
    </source>
</evidence>
<evidence type="ECO:0000313" key="3">
    <source>
        <dbReference type="EMBL" id="KAK9819618.1"/>
    </source>
</evidence>
<feature type="compositionally biased region" description="Polar residues" evidence="1">
    <location>
        <begin position="162"/>
        <end position="198"/>
    </location>
</feature>
<comment type="caution">
    <text evidence="3">The sequence shown here is derived from an EMBL/GenBank/DDBJ whole genome shotgun (WGS) entry which is preliminary data.</text>
</comment>
<organism evidence="3 4">
    <name type="scientific">[Myrmecia] bisecta</name>
    <dbReference type="NCBI Taxonomy" id="41462"/>
    <lineage>
        <taxon>Eukaryota</taxon>
        <taxon>Viridiplantae</taxon>
        <taxon>Chlorophyta</taxon>
        <taxon>core chlorophytes</taxon>
        <taxon>Trebouxiophyceae</taxon>
        <taxon>Trebouxiales</taxon>
        <taxon>Trebouxiaceae</taxon>
        <taxon>Myrmecia</taxon>
    </lineage>
</organism>
<dbReference type="Pfam" id="PF05641">
    <property type="entry name" value="Agenet"/>
    <property type="match status" value="1"/>
</dbReference>
<feature type="region of interest" description="Disordered" evidence="1">
    <location>
        <begin position="153"/>
        <end position="271"/>
    </location>
</feature>
<keyword evidence="4" id="KW-1185">Reference proteome</keyword>
<dbReference type="InterPro" id="IPR008395">
    <property type="entry name" value="Agenet-like_dom"/>
</dbReference>
<reference evidence="3 4" key="1">
    <citation type="journal article" date="2024" name="Nat. Commun.">
        <title>Phylogenomics reveals the evolutionary origins of lichenization in chlorophyte algae.</title>
        <authorList>
            <person name="Puginier C."/>
            <person name="Libourel C."/>
            <person name="Otte J."/>
            <person name="Skaloud P."/>
            <person name="Haon M."/>
            <person name="Grisel S."/>
            <person name="Petersen M."/>
            <person name="Berrin J.G."/>
            <person name="Delaux P.M."/>
            <person name="Dal Grande F."/>
            <person name="Keller J."/>
        </authorList>
    </citation>
    <scope>NUCLEOTIDE SEQUENCE [LARGE SCALE GENOMIC DNA]</scope>
    <source>
        <strain evidence="3 4">SAG 2043</strain>
    </source>
</reference>
<evidence type="ECO:0000259" key="2">
    <source>
        <dbReference type="SMART" id="SM00743"/>
    </source>
</evidence>
<sequence length="292" mass="32726">MAPKRAFKVGDEVEVAGKASEGFNDSWWQANVRKRLPNGSYEVEYMTLKDDDDETKYSVVRAKASRLRPPLYDDSLEVPFQDREVGQWVDCWTRGGFWTGYVEAVDDEQLTVYFPATYDREVVEEIKHPVDDAQNRVRTCMEWHNGKWLKRAPKPLAGMKNGQPTSSYTLEDASPATTPVASLAGSSMRQAESSNRSGTSDDRSTVEANEHLSRTSAAASIKPSKRVARAGSDNSKQPHATAKHKAKAVDARRQPMRSLSATEARDKSKVVRRAAGLEQRLRQTMTSFPWLT</sequence>
<evidence type="ECO:0000256" key="1">
    <source>
        <dbReference type="SAM" id="MobiDB-lite"/>
    </source>
</evidence>
<feature type="domain" description="Agenet" evidence="2">
    <location>
        <begin position="5"/>
        <end position="75"/>
    </location>
</feature>
<dbReference type="SMART" id="SM00743">
    <property type="entry name" value="Agenet"/>
    <property type="match status" value="2"/>
</dbReference>
<protein>
    <recommendedName>
        <fullName evidence="2">Agenet domain-containing protein</fullName>
    </recommendedName>
</protein>
<dbReference type="EMBL" id="JALJOR010000003">
    <property type="protein sequence ID" value="KAK9819618.1"/>
    <property type="molecule type" value="Genomic_DNA"/>
</dbReference>
<dbReference type="AlphaFoldDB" id="A0AAW1QDZ3"/>
<name>A0AAW1QDZ3_9CHLO</name>
<accession>A0AAW1QDZ3</accession>
<feature type="domain" description="Agenet" evidence="2">
    <location>
        <begin position="81"/>
        <end position="145"/>
    </location>
</feature>
<dbReference type="PANTHER" id="PTHR31917:SF147">
    <property type="entry name" value="AGENET DOMAIN-CONTAINING PROTEIN"/>
    <property type="match status" value="1"/>
</dbReference>
<gene>
    <name evidence="3" type="ORF">WJX72_000332</name>
</gene>
<dbReference type="InterPro" id="IPR014002">
    <property type="entry name" value="Agenet_dom_plant"/>
</dbReference>
<dbReference type="PANTHER" id="PTHR31917">
    <property type="entry name" value="AGENET DOMAIN-CONTAINING PROTEIN-RELATED"/>
    <property type="match status" value="1"/>
</dbReference>
<feature type="compositionally biased region" description="Basic and acidic residues" evidence="1">
    <location>
        <begin position="199"/>
        <end position="213"/>
    </location>
</feature>
<dbReference type="Proteomes" id="UP001489004">
    <property type="component" value="Unassembled WGS sequence"/>
</dbReference>
<proteinExistence type="predicted"/>